<evidence type="ECO:0000313" key="2">
    <source>
        <dbReference type="Proteomes" id="UP000321386"/>
    </source>
</evidence>
<dbReference type="AlphaFoldDB" id="A0A510UVP9"/>
<evidence type="ECO:0000313" key="1">
    <source>
        <dbReference type="EMBL" id="GEK18586.1"/>
    </source>
</evidence>
<name>A0A510UVP9_9CELL</name>
<accession>A0A510UVP9</accession>
<proteinExistence type="predicted"/>
<protein>
    <submittedName>
        <fullName evidence="1">Uncharacterized protein</fullName>
    </submittedName>
</protein>
<comment type="caution">
    <text evidence="1">The sequence shown here is derived from an EMBL/GenBank/DDBJ whole genome shotgun (WGS) entry which is preliminary data.</text>
</comment>
<dbReference type="Proteomes" id="UP000321386">
    <property type="component" value="Unassembled WGS sequence"/>
</dbReference>
<gene>
    <name evidence="1" type="ORF">CPE01_23190</name>
</gene>
<reference evidence="1 2" key="1">
    <citation type="submission" date="2019-07" db="EMBL/GenBank/DDBJ databases">
        <title>Whole genome shotgun sequence of Cellulomonas persica NBRC 101101.</title>
        <authorList>
            <person name="Hosoyama A."/>
            <person name="Uohara A."/>
            <person name="Ohji S."/>
            <person name="Ichikawa N."/>
        </authorList>
    </citation>
    <scope>NUCLEOTIDE SEQUENCE [LARGE SCALE GENOMIC DNA]</scope>
    <source>
        <strain evidence="1 2">NBRC 101101</strain>
    </source>
</reference>
<keyword evidence="2" id="KW-1185">Reference proteome</keyword>
<sequence>MLAVHVLATTAPVRAATGAVRAPVVSGPTADAIGVARMFVVPVATRAVVVTG</sequence>
<organism evidence="1 2">
    <name type="scientific">Cellulomonas persica</name>
    <dbReference type="NCBI Taxonomy" id="76861"/>
    <lineage>
        <taxon>Bacteria</taxon>
        <taxon>Bacillati</taxon>
        <taxon>Actinomycetota</taxon>
        <taxon>Actinomycetes</taxon>
        <taxon>Micrococcales</taxon>
        <taxon>Cellulomonadaceae</taxon>
        <taxon>Cellulomonas</taxon>
    </lineage>
</organism>
<dbReference type="EMBL" id="BJUA01000011">
    <property type="protein sequence ID" value="GEK18586.1"/>
    <property type="molecule type" value="Genomic_DNA"/>
</dbReference>